<name>A0ACC6P9X6_9BACL</name>
<accession>A0ACC6P9X6</accession>
<dbReference type="Proteomes" id="UP001380953">
    <property type="component" value="Unassembled WGS sequence"/>
</dbReference>
<comment type="caution">
    <text evidence="1">The sequence shown here is derived from an EMBL/GenBank/DDBJ whole genome shotgun (WGS) entry which is preliminary data.</text>
</comment>
<protein>
    <submittedName>
        <fullName evidence="1">Uncharacterized protein</fullName>
    </submittedName>
</protein>
<sequence>MKESSYIQKLQPHNNAWYLAESFQVPKNQSRDFKTYYKNTLSPLLDSYQRTGDVGAHALHRLRFKAEKHGEFEAWSFLLLIEVRDAEVAKTYLAKAQTLPAFEQASVVRRELLVSTPESNYPNPTAQVRERNRKPFFAVEYVDVQQPYLNEFREIMIRRNGPAMRHIMEHTRWCHSMVALETVEVWESVPQAPSWNQIHVIGLYPESFLRYKKDFASGLAASGSDITFEENFGQLKKIRTMLYKTVGSRIGGD</sequence>
<proteinExistence type="predicted"/>
<organism evidence="1 2">
    <name type="scientific">Saccharibacillus sacchari</name>
    <dbReference type="NCBI Taxonomy" id="456493"/>
    <lineage>
        <taxon>Bacteria</taxon>
        <taxon>Bacillati</taxon>
        <taxon>Bacillota</taxon>
        <taxon>Bacilli</taxon>
        <taxon>Bacillales</taxon>
        <taxon>Paenibacillaceae</taxon>
        <taxon>Saccharibacillus</taxon>
    </lineage>
</organism>
<evidence type="ECO:0000313" key="2">
    <source>
        <dbReference type="Proteomes" id="UP001380953"/>
    </source>
</evidence>
<evidence type="ECO:0000313" key="1">
    <source>
        <dbReference type="EMBL" id="MEJ8303309.1"/>
    </source>
</evidence>
<dbReference type="EMBL" id="JBBKAR010000016">
    <property type="protein sequence ID" value="MEJ8303309.1"/>
    <property type="molecule type" value="Genomic_DNA"/>
</dbReference>
<gene>
    <name evidence="1" type="ORF">WKI47_05185</name>
</gene>
<keyword evidence="2" id="KW-1185">Reference proteome</keyword>
<reference evidence="1" key="1">
    <citation type="submission" date="2024-03" db="EMBL/GenBank/DDBJ databases">
        <title>Whole genome sequecning of epiphytes from Marcgravia umbellata leaves.</title>
        <authorList>
            <person name="Kumar G."/>
            <person name="Savka M.A."/>
        </authorList>
    </citation>
    <scope>NUCLEOTIDE SEQUENCE</scope>
    <source>
        <strain evidence="1">RIT_BL5</strain>
    </source>
</reference>